<keyword evidence="3" id="KW-1185">Reference proteome</keyword>
<reference evidence="2 3" key="1">
    <citation type="journal article" date="2017" name="Int. J. Parasitol.">
        <title>The genome of the protozoan parasite Cystoisospora suis and a reverse vaccinology approach to identify vaccine candidates.</title>
        <authorList>
            <person name="Palmieri N."/>
            <person name="Shrestha A."/>
            <person name="Ruttkowski B."/>
            <person name="Beck T."/>
            <person name="Vogl C."/>
            <person name="Tomley F."/>
            <person name="Blake D.P."/>
            <person name="Joachim A."/>
        </authorList>
    </citation>
    <scope>NUCLEOTIDE SEQUENCE [LARGE SCALE GENOMIC DNA]</scope>
    <source>
        <strain evidence="2 3">Wien I</strain>
    </source>
</reference>
<evidence type="ECO:0000256" key="1">
    <source>
        <dbReference type="SAM" id="MobiDB-lite"/>
    </source>
</evidence>
<name>A0A2C6KF56_9APIC</name>
<dbReference type="VEuPathDB" id="ToxoDB:CSUI_011187"/>
<accession>A0A2C6KF56</accession>
<evidence type="ECO:0000313" key="2">
    <source>
        <dbReference type="EMBL" id="PHJ15003.1"/>
    </source>
</evidence>
<dbReference type="EMBL" id="MIGC01010008">
    <property type="protein sequence ID" value="PHJ15003.1"/>
    <property type="molecule type" value="Genomic_DNA"/>
</dbReference>
<evidence type="ECO:0000313" key="3">
    <source>
        <dbReference type="Proteomes" id="UP000221165"/>
    </source>
</evidence>
<feature type="compositionally biased region" description="Low complexity" evidence="1">
    <location>
        <begin position="23"/>
        <end position="39"/>
    </location>
</feature>
<sequence length="97" mass="10403">SSSSSSLFCEGLDRELLLFLTTQGNQSSSQSPSSTPSSPYRSHLHWGCLNASEISGPAAIAVGLAFLDSDNEEARQGLRIPNDLDQLLDLLPHVLMC</sequence>
<dbReference type="RefSeq" id="XP_067916737.1">
    <property type="nucleotide sequence ID" value="XM_068071288.1"/>
</dbReference>
<dbReference type="GO" id="GO:0000502">
    <property type="term" value="C:proteasome complex"/>
    <property type="evidence" value="ECO:0007669"/>
    <property type="project" value="UniProtKB-KW"/>
</dbReference>
<gene>
    <name evidence="2" type="ORF">CSUI_011187</name>
</gene>
<dbReference type="AlphaFoldDB" id="A0A2C6KF56"/>
<protein>
    <submittedName>
        <fullName evidence="2">Proteasome cyclosome repeat-containing protein</fullName>
    </submittedName>
</protein>
<dbReference type="Proteomes" id="UP000221165">
    <property type="component" value="Unassembled WGS sequence"/>
</dbReference>
<dbReference type="GeneID" id="94434499"/>
<feature type="non-terminal residue" evidence="2">
    <location>
        <position position="97"/>
    </location>
</feature>
<dbReference type="OrthoDB" id="333227at2759"/>
<comment type="caution">
    <text evidence="2">The sequence shown here is derived from an EMBL/GenBank/DDBJ whole genome shotgun (WGS) entry which is preliminary data.</text>
</comment>
<feature type="non-terminal residue" evidence="2">
    <location>
        <position position="1"/>
    </location>
</feature>
<organism evidence="2 3">
    <name type="scientific">Cystoisospora suis</name>
    <dbReference type="NCBI Taxonomy" id="483139"/>
    <lineage>
        <taxon>Eukaryota</taxon>
        <taxon>Sar</taxon>
        <taxon>Alveolata</taxon>
        <taxon>Apicomplexa</taxon>
        <taxon>Conoidasida</taxon>
        <taxon>Coccidia</taxon>
        <taxon>Eucoccidiorida</taxon>
        <taxon>Eimeriorina</taxon>
        <taxon>Sarcocystidae</taxon>
        <taxon>Cystoisospora</taxon>
    </lineage>
</organism>
<feature type="region of interest" description="Disordered" evidence="1">
    <location>
        <begin position="23"/>
        <end position="42"/>
    </location>
</feature>
<proteinExistence type="predicted"/>
<keyword evidence="2" id="KW-0647">Proteasome</keyword>